<evidence type="ECO:0000256" key="12">
    <source>
        <dbReference type="SAM" id="MobiDB-lite"/>
    </source>
</evidence>
<evidence type="ECO:0000256" key="11">
    <source>
        <dbReference type="RuleBase" id="RU000682"/>
    </source>
</evidence>
<feature type="region of interest" description="Disordered" evidence="12">
    <location>
        <begin position="390"/>
        <end position="410"/>
    </location>
</feature>
<evidence type="ECO:0000259" key="13">
    <source>
        <dbReference type="PROSITE" id="PS50071"/>
    </source>
</evidence>
<dbReference type="PROSITE" id="PS51057">
    <property type="entry name" value="PAIRED_2"/>
    <property type="match status" value="1"/>
</dbReference>
<evidence type="ECO:0000256" key="5">
    <source>
        <dbReference type="ARBA" id="ARBA00023015"/>
    </source>
</evidence>
<dbReference type="PROSITE" id="PS00034">
    <property type="entry name" value="PAIRED_1"/>
    <property type="match status" value="1"/>
</dbReference>
<evidence type="ECO:0000256" key="3">
    <source>
        <dbReference type="ARBA" id="ARBA00022473"/>
    </source>
</evidence>
<keyword evidence="16" id="KW-1185">Reference proteome</keyword>
<dbReference type="Pfam" id="PF00292">
    <property type="entry name" value="PAX"/>
    <property type="match status" value="1"/>
</dbReference>
<dbReference type="SMART" id="SM00351">
    <property type="entry name" value="PAX"/>
    <property type="match status" value="1"/>
</dbReference>
<dbReference type="GO" id="GO:0000978">
    <property type="term" value="F:RNA polymerase II cis-regulatory region sequence-specific DNA binding"/>
    <property type="evidence" value="ECO:0007669"/>
    <property type="project" value="TreeGrafter"/>
</dbReference>
<dbReference type="PROSITE" id="PS50071">
    <property type="entry name" value="HOMEOBOX_2"/>
    <property type="match status" value="1"/>
</dbReference>
<evidence type="ECO:0000256" key="6">
    <source>
        <dbReference type="ARBA" id="ARBA00023125"/>
    </source>
</evidence>
<sequence>MFNGYPYPDKIMEDIYPGQGRRNQLGGVFINGRPLPNHVRLKIVEMAASGVRPCVISRKLRVSHGCVSKILNRYQETGSIRPGVIGGSKPRVATPEVEKKIEEYKRDNPGIFAWEIRDRLCKEGICDKNTAPSISSITRLLRTSKQSNGYRSGSDGECSMTDGHDIRKDHSIAGILGGRSGDESDCDSEPGIPLKRKQRRSRTTFTAEQLEELEKAFERSQYPDVFTREELAQMTRLSEARVQVWFSNRRARWRKQAGHTQQHVHPSTPINGTSSNHGVTSLPSGSYSPPNFTSPYSESYSSYNEPSWCRRSVSNPVAKVENIPNNLTTGNTTIASSSGLSININSNTEFQYPVDIQVTILRVNQSNETTIASSWNPSVFSTTTRHDNNVHSAPSWTHSPFQSSNPTHEPFSVPNDTFINSSYGNMHGGHELSKTGFAYGSTQLPSCNVQHPFRLPV</sequence>
<reference evidence="15" key="2">
    <citation type="submission" date="2015-06" db="UniProtKB">
        <authorList>
            <consortium name="EnsemblMetazoa"/>
        </authorList>
    </citation>
    <scope>IDENTIFICATION</scope>
</reference>
<dbReference type="HOGENOM" id="CLU_019281_0_1_1"/>
<dbReference type="FunFam" id="1.10.10.60:FF:000679">
    <property type="entry name" value="Homeobox protein aristaless"/>
    <property type="match status" value="1"/>
</dbReference>
<dbReference type="InterPro" id="IPR001523">
    <property type="entry name" value="Paired_dom"/>
</dbReference>
<dbReference type="InterPro" id="IPR017970">
    <property type="entry name" value="Homeobox_CS"/>
</dbReference>
<evidence type="ECO:0000256" key="7">
    <source>
        <dbReference type="ARBA" id="ARBA00023155"/>
    </source>
</evidence>
<keyword evidence="4" id="KW-0563">Paired box</keyword>
<evidence type="ECO:0000256" key="2">
    <source>
        <dbReference type="ARBA" id="ARBA00005733"/>
    </source>
</evidence>
<dbReference type="CDD" id="cd00131">
    <property type="entry name" value="PAX"/>
    <property type="match status" value="1"/>
</dbReference>
<feature type="domain" description="Paired" evidence="14">
    <location>
        <begin position="18"/>
        <end position="144"/>
    </location>
</feature>
<keyword evidence="8" id="KW-0804">Transcription</keyword>
<dbReference type="SMART" id="SM00389">
    <property type="entry name" value="HOX"/>
    <property type="match status" value="1"/>
</dbReference>
<dbReference type="AlphaFoldDB" id="T1KZY5"/>
<evidence type="ECO:0000259" key="14">
    <source>
        <dbReference type="PROSITE" id="PS51057"/>
    </source>
</evidence>
<name>T1KZY5_TETUR</name>
<feature type="compositionally biased region" description="Polar residues" evidence="12">
    <location>
        <begin position="258"/>
        <end position="287"/>
    </location>
</feature>
<dbReference type="Pfam" id="PF00046">
    <property type="entry name" value="Homeodomain"/>
    <property type="match status" value="1"/>
</dbReference>
<evidence type="ECO:0008006" key="17">
    <source>
        <dbReference type="Google" id="ProtNLM"/>
    </source>
</evidence>
<dbReference type="PRINTS" id="PR00027">
    <property type="entry name" value="PAIREDBOX"/>
</dbReference>
<feature type="compositionally biased region" description="Polar residues" evidence="12">
    <location>
        <begin position="390"/>
        <end position="407"/>
    </location>
</feature>
<dbReference type="EMBL" id="CAEY01000759">
    <property type="status" value="NOT_ANNOTATED_CDS"/>
    <property type="molecule type" value="Genomic_DNA"/>
</dbReference>
<reference evidence="16" key="1">
    <citation type="submission" date="2011-08" db="EMBL/GenBank/DDBJ databases">
        <authorList>
            <person name="Rombauts S."/>
        </authorList>
    </citation>
    <scope>NUCLEOTIDE SEQUENCE</scope>
    <source>
        <strain evidence="16">London</strain>
    </source>
</reference>
<keyword evidence="6 10" id="KW-0238">DNA-binding</keyword>
<dbReference type="Gene3D" id="1.10.10.10">
    <property type="entry name" value="Winged helix-like DNA-binding domain superfamily/Winged helix DNA-binding domain"/>
    <property type="match status" value="2"/>
</dbReference>
<dbReference type="InterPro" id="IPR001356">
    <property type="entry name" value="HD"/>
</dbReference>
<dbReference type="STRING" id="32264.T1KZY5"/>
<dbReference type="FunFam" id="1.10.10.10:FF:000031">
    <property type="entry name" value="Paired box protein Pax-7"/>
    <property type="match status" value="1"/>
</dbReference>
<dbReference type="FunFam" id="1.10.10.10:FF:000003">
    <property type="entry name" value="Paired box protein Pax-6"/>
    <property type="match status" value="1"/>
</dbReference>
<feature type="region of interest" description="Disordered" evidence="12">
    <location>
        <begin position="176"/>
        <end position="203"/>
    </location>
</feature>
<dbReference type="InterPro" id="IPR043565">
    <property type="entry name" value="PAX_fam"/>
</dbReference>
<dbReference type="GO" id="GO:0005634">
    <property type="term" value="C:nucleus"/>
    <property type="evidence" value="ECO:0007669"/>
    <property type="project" value="UniProtKB-SubCell"/>
</dbReference>
<dbReference type="CDD" id="cd00086">
    <property type="entry name" value="homeodomain"/>
    <property type="match status" value="1"/>
</dbReference>
<evidence type="ECO:0000256" key="10">
    <source>
        <dbReference type="PROSITE-ProRule" id="PRU00108"/>
    </source>
</evidence>
<evidence type="ECO:0000313" key="15">
    <source>
        <dbReference type="EnsemblMetazoa" id="tetur29g00530.1"/>
    </source>
</evidence>
<dbReference type="GO" id="GO:0000981">
    <property type="term" value="F:DNA-binding transcription factor activity, RNA polymerase II-specific"/>
    <property type="evidence" value="ECO:0007669"/>
    <property type="project" value="InterPro"/>
</dbReference>
<dbReference type="Proteomes" id="UP000015104">
    <property type="component" value="Unassembled WGS sequence"/>
</dbReference>
<feature type="domain" description="Homeobox" evidence="13">
    <location>
        <begin position="196"/>
        <end position="256"/>
    </location>
</feature>
<dbReference type="GO" id="GO:0007365">
    <property type="term" value="P:periodic partitioning"/>
    <property type="evidence" value="ECO:0007669"/>
    <property type="project" value="UniProtKB-ARBA"/>
</dbReference>
<feature type="region of interest" description="Disordered" evidence="12">
    <location>
        <begin position="145"/>
        <end position="164"/>
    </location>
</feature>
<evidence type="ECO:0000313" key="16">
    <source>
        <dbReference type="Proteomes" id="UP000015104"/>
    </source>
</evidence>
<dbReference type="InterPro" id="IPR009057">
    <property type="entry name" value="Homeodomain-like_sf"/>
</dbReference>
<dbReference type="PANTHER" id="PTHR45636:SF49">
    <property type="entry name" value="PAIRED BOX PROTEIN 3 HOMOLOG"/>
    <property type="match status" value="1"/>
</dbReference>
<proteinExistence type="inferred from homology"/>
<keyword evidence="9 10" id="KW-0539">Nucleus</keyword>
<comment type="subcellular location">
    <subcellularLocation>
        <location evidence="1 10 11">Nucleus</location>
    </subcellularLocation>
</comment>
<dbReference type="Gene3D" id="1.10.10.60">
    <property type="entry name" value="Homeodomain-like"/>
    <property type="match status" value="1"/>
</dbReference>
<dbReference type="InterPro" id="IPR036388">
    <property type="entry name" value="WH-like_DNA-bd_sf"/>
</dbReference>
<accession>T1KZY5</accession>
<dbReference type="eggNOG" id="KOG0849">
    <property type="taxonomic scope" value="Eukaryota"/>
</dbReference>
<protein>
    <recommendedName>
        <fullName evidence="17">Paired domain-containing protein</fullName>
    </recommendedName>
</protein>
<feature type="region of interest" description="Disordered" evidence="12">
    <location>
        <begin position="253"/>
        <end position="287"/>
    </location>
</feature>
<evidence type="ECO:0000256" key="1">
    <source>
        <dbReference type="ARBA" id="ARBA00004123"/>
    </source>
</evidence>
<feature type="DNA-binding region" description="Homeobox" evidence="10">
    <location>
        <begin position="198"/>
        <end position="257"/>
    </location>
</feature>
<dbReference type="PROSITE" id="PS00027">
    <property type="entry name" value="HOMEOBOX_1"/>
    <property type="match status" value="1"/>
</dbReference>
<comment type="similarity">
    <text evidence="2">Belongs to the paired homeobox family.</text>
</comment>
<dbReference type="EnsemblMetazoa" id="tetur29g00530.1">
    <property type="protein sequence ID" value="tetur29g00530.1"/>
    <property type="gene ID" value="tetur29g00530"/>
</dbReference>
<dbReference type="InterPro" id="IPR043182">
    <property type="entry name" value="PAIRED_DNA-bd_dom"/>
</dbReference>
<dbReference type="PANTHER" id="PTHR45636">
    <property type="entry name" value="PAIRED BOX PROTEIN PAX-6-RELATED-RELATED"/>
    <property type="match status" value="1"/>
</dbReference>
<keyword evidence="7 10" id="KW-0371">Homeobox</keyword>
<organism evidence="15 16">
    <name type="scientific">Tetranychus urticae</name>
    <name type="common">Two-spotted spider mite</name>
    <dbReference type="NCBI Taxonomy" id="32264"/>
    <lineage>
        <taxon>Eukaryota</taxon>
        <taxon>Metazoa</taxon>
        <taxon>Ecdysozoa</taxon>
        <taxon>Arthropoda</taxon>
        <taxon>Chelicerata</taxon>
        <taxon>Arachnida</taxon>
        <taxon>Acari</taxon>
        <taxon>Acariformes</taxon>
        <taxon>Trombidiformes</taxon>
        <taxon>Prostigmata</taxon>
        <taxon>Eleutherengona</taxon>
        <taxon>Raphignathae</taxon>
        <taxon>Tetranychoidea</taxon>
        <taxon>Tetranychidae</taxon>
        <taxon>Tetranychus</taxon>
    </lineage>
</organism>
<keyword evidence="5" id="KW-0805">Transcription regulation</keyword>
<dbReference type="SUPFAM" id="SSF46689">
    <property type="entry name" value="Homeodomain-like"/>
    <property type="match status" value="2"/>
</dbReference>
<evidence type="ECO:0000256" key="8">
    <source>
        <dbReference type="ARBA" id="ARBA00023163"/>
    </source>
</evidence>
<evidence type="ECO:0000256" key="4">
    <source>
        <dbReference type="ARBA" id="ARBA00022724"/>
    </source>
</evidence>
<keyword evidence="3" id="KW-0217">Developmental protein</keyword>
<evidence type="ECO:0000256" key="9">
    <source>
        <dbReference type="ARBA" id="ARBA00023242"/>
    </source>
</evidence>